<accession>A0A914VYA4</accession>
<feature type="compositionally biased region" description="Acidic residues" evidence="13">
    <location>
        <begin position="607"/>
        <end position="616"/>
    </location>
</feature>
<evidence type="ECO:0000256" key="11">
    <source>
        <dbReference type="ARBA" id="ARBA00023303"/>
    </source>
</evidence>
<keyword evidence="6" id="KW-0631">Potassium channel</keyword>
<feature type="compositionally biased region" description="Polar residues" evidence="13">
    <location>
        <begin position="590"/>
        <end position="604"/>
    </location>
</feature>
<dbReference type="PRINTS" id="PR01095">
    <property type="entry name" value="TASKCHANNEL"/>
</dbReference>
<dbReference type="SUPFAM" id="SSF81324">
    <property type="entry name" value="Voltage-gated potassium channels"/>
    <property type="match status" value="2"/>
</dbReference>
<dbReference type="InterPro" id="IPR003280">
    <property type="entry name" value="2pore_dom_K_chnl"/>
</dbReference>
<dbReference type="WBParaSite" id="PSAMB.scaffold263size60343.g3964.t1">
    <property type="protein sequence ID" value="PSAMB.scaffold263size60343.g3964.t1"/>
    <property type="gene ID" value="PSAMB.scaffold263size60343.g3964"/>
</dbReference>
<evidence type="ECO:0000256" key="9">
    <source>
        <dbReference type="ARBA" id="ARBA00023065"/>
    </source>
</evidence>
<dbReference type="Pfam" id="PF07885">
    <property type="entry name" value="Ion_trans_2"/>
    <property type="match status" value="2"/>
</dbReference>
<evidence type="ECO:0000256" key="2">
    <source>
        <dbReference type="ARBA" id="ARBA00006666"/>
    </source>
</evidence>
<dbReference type="GO" id="GO:0015271">
    <property type="term" value="F:outward rectifier potassium channel activity"/>
    <property type="evidence" value="ECO:0007669"/>
    <property type="project" value="TreeGrafter"/>
</dbReference>
<keyword evidence="16" id="KW-1185">Reference proteome</keyword>
<evidence type="ECO:0000256" key="12">
    <source>
        <dbReference type="RuleBase" id="RU003857"/>
    </source>
</evidence>
<feature type="region of interest" description="Disordered" evidence="13">
    <location>
        <begin position="425"/>
        <end position="463"/>
    </location>
</feature>
<comment type="subcellular location">
    <subcellularLocation>
        <location evidence="1">Membrane</location>
        <topology evidence="1">Multi-pass membrane protein</topology>
    </subcellularLocation>
</comment>
<feature type="compositionally biased region" description="Basic and acidic residues" evidence="13">
    <location>
        <begin position="429"/>
        <end position="441"/>
    </location>
</feature>
<keyword evidence="10 14" id="KW-0472">Membrane</keyword>
<feature type="transmembrane region" description="Helical" evidence="14">
    <location>
        <begin position="263"/>
        <end position="283"/>
    </location>
</feature>
<sequence length="667" mass="74409">MLLAQLLRTLCLPGDLTVSVVVVVARCIRRVNLMSGAADHRARCALRLRRLCSGAPSSVRPPPPSSSLRSTMLTVYGAIVGLKPSALQRAKPITFHFTLVICVLLYAFLGGIIFHALESEAYLKQEQADESSKQECVLLVLLNTSTAALQWSPNRTSFRILECWHEEDDMRTEWSYVTATLYGFGIVTTLGYNRINPITIAGRMFCIVYGLCGIPMAMIILANVGQYLNQFACNSRKRFEQYSDRRRRSKALIGDEADNSVQLTSLMVLVVFLLYVALGAVLLPLLNGKMDFLNGLYYNFLCLTAIDFGALVPKRVALLPITLTYVCIGLAITTLAIDVGSEYMKKLHYLGKKMKDAATTRIWFGGKSLKVSDLLHAVGKKLGIDPQVIDNMDLDNVVERAIAIQEGRPLPPEVEVVVADIPPPELEPLLEKDGDPPKFIDDEPPAPPADSPPASDPPSHQLDFSTKIEPILASQLFRNLQESLAVEIEVDDHIEKCPSAVESPLALHPVHDLEQYPLIVEYPLHPVPELSHSPIVLLHSDQIRILIDDEEADTDAKLYVEPEPVSSPDLNRRISLQSPSHYENAERYSATRSAPQSSLTSPLESSDGVDEAEATDEFLPKRFREKKEMYGRDPRKLFQTYQEEWDRLERLNAKRTGGRRKSVLSFH</sequence>
<dbReference type="PANTHER" id="PTHR11003:SF93">
    <property type="entry name" value="POTASSIUM CHANNEL DOMAIN-CONTAINING PROTEIN"/>
    <property type="match status" value="1"/>
</dbReference>
<evidence type="ECO:0000256" key="10">
    <source>
        <dbReference type="ARBA" id="ARBA00023136"/>
    </source>
</evidence>
<evidence type="ECO:0000256" key="7">
    <source>
        <dbReference type="ARBA" id="ARBA00022958"/>
    </source>
</evidence>
<feature type="transmembrane region" description="Helical" evidence="14">
    <location>
        <begin position="295"/>
        <end position="312"/>
    </location>
</feature>
<dbReference type="GO" id="GO:0005886">
    <property type="term" value="C:plasma membrane"/>
    <property type="evidence" value="ECO:0007669"/>
    <property type="project" value="TreeGrafter"/>
</dbReference>
<protein>
    <submittedName>
        <fullName evidence="17">Potassium channel domain-containing protein</fullName>
    </submittedName>
</protein>
<evidence type="ECO:0000256" key="14">
    <source>
        <dbReference type="SAM" id="Phobius"/>
    </source>
</evidence>
<proteinExistence type="inferred from homology"/>
<evidence type="ECO:0000256" key="5">
    <source>
        <dbReference type="ARBA" id="ARBA00022692"/>
    </source>
</evidence>
<dbReference type="GO" id="GO:0030322">
    <property type="term" value="P:stabilization of membrane potential"/>
    <property type="evidence" value="ECO:0007669"/>
    <property type="project" value="TreeGrafter"/>
</dbReference>
<dbReference type="Proteomes" id="UP000887566">
    <property type="component" value="Unplaced"/>
</dbReference>
<organism evidence="16 17">
    <name type="scientific">Plectus sambesii</name>
    <dbReference type="NCBI Taxonomy" id="2011161"/>
    <lineage>
        <taxon>Eukaryota</taxon>
        <taxon>Metazoa</taxon>
        <taxon>Ecdysozoa</taxon>
        <taxon>Nematoda</taxon>
        <taxon>Chromadorea</taxon>
        <taxon>Plectida</taxon>
        <taxon>Plectina</taxon>
        <taxon>Plectoidea</taxon>
        <taxon>Plectidae</taxon>
        <taxon>Plectus</taxon>
    </lineage>
</organism>
<feature type="transmembrane region" description="Helical" evidence="14">
    <location>
        <begin position="93"/>
        <end position="117"/>
    </location>
</feature>
<evidence type="ECO:0000256" key="6">
    <source>
        <dbReference type="ARBA" id="ARBA00022826"/>
    </source>
</evidence>
<evidence type="ECO:0000256" key="1">
    <source>
        <dbReference type="ARBA" id="ARBA00004141"/>
    </source>
</evidence>
<dbReference type="InterPro" id="IPR003092">
    <property type="entry name" value="2pore_dom_K_chnl_TASK"/>
</dbReference>
<reference evidence="17" key="1">
    <citation type="submission" date="2022-11" db="UniProtKB">
        <authorList>
            <consortium name="WormBaseParasite"/>
        </authorList>
    </citation>
    <scope>IDENTIFICATION</scope>
</reference>
<feature type="domain" description="Potassium channel" evidence="15">
    <location>
        <begin position="271"/>
        <end position="344"/>
    </location>
</feature>
<feature type="transmembrane region" description="Helical" evidence="14">
    <location>
        <begin position="204"/>
        <end position="222"/>
    </location>
</feature>
<evidence type="ECO:0000256" key="4">
    <source>
        <dbReference type="ARBA" id="ARBA00022538"/>
    </source>
</evidence>
<dbReference type="AlphaFoldDB" id="A0A914VYA4"/>
<comment type="similarity">
    <text evidence="2 12">Belongs to the two pore domain potassium channel (TC 1.A.1.8) family.</text>
</comment>
<feature type="compositionally biased region" description="Pro residues" evidence="13">
    <location>
        <begin position="445"/>
        <end position="456"/>
    </location>
</feature>
<name>A0A914VYA4_9BILA</name>
<evidence type="ECO:0000256" key="8">
    <source>
        <dbReference type="ARBA" id="ARBA00022989"/>
    </source>
</evidence>
<evidence type="ECO:0000259" key="15">
    <source>
        <dbReference type="Pfam" id="PF07885"/>
    </source>
</evidence>
<feature type="transmembrane region" description="Helical" evidence="14">
    <location>
        <begin position="318"/>
        <end position="337"/>
    </location>
</feature>
<evidence type="ECO:0000313" key="17">
    <source>
        <dbReference type="WBParaSite" id="PSAMB.scaffold263size60343.g3964.t1"/>
    </source>
</evidence>
<evidence type="ECO:0000256" key="13">
    <source>
        <dbReference type="SAM" id="MobiDB-lite"/>
    </source>
</evidence>
<dbReference type="PRINTS" id="PR01333">
    <property type="entry name" value="2POREKCHANEL"/>
</dbReference>
<dbReference type="GO" id="GO:0022841">
    <property type="term" value="F:potassium ion leak channel activity"/>
    <property type="evidence" value="ECO:0007669"/>
    <property type="project" value="TreeGrafter"/>
</dbReference>
<keyword evidence="9 12" id="KW-0406">Ion transport</keyword>
<dbReference type="InterPro" id="IPR013099">
    <property type="entry name" value="K_chnl_dom"/>
</dbReference>
<dbReference type="Gene3D" id="1.10.287.70">
    <property type="match status" value="1"/>
</dbReference>
<feature type="transmembrane region" description="Helical" evidence="14">
    <location>
        <begin position="174"/>
        <end position="192"/>
    </location>
</feature>
<evidence type="ECO:0000313" key="16">
    <source>
        <dbReference type="Proteomes" id="UP000887566"/>
    </source>
</evidence>
<evidence type="ECO:0000256" key="3">
    <source>
        <dbReference type="ARBA" id="ARBA00022448"/>
    </source>
</evidence>
<keyword evidence="3 12" id="KW-0813">Transport</keyword>
<feature type="domain" description="Potassium channel" evidence="15">
    <location>
        <begin position="152"/>
        <end position="228"/>
    </location>
</feature>
<keyword evidence="8 14" id="KW-1133">Transmembrane helix</keyword>
<keyword evidence="4" id="KW-0633">Potassium transport</keyword>
<keyword evidence="5 12" id="KW-0812">Transmembrane</keyword>
<keyword evidence="7" id="KW-0630">Potassium</keyword>
<dbReference type="PANTHER" id="PTHR11003">
    <property type="entry name" value="POTASSIUM CHANNEL, SUBFAMILY K"/>
    <property type="match status" value="1"/>
</dbReference>
<feature type="region of interest" description="Disordered" evidence="13">
    <location>
        <begin position="582"/>
        <end position="625"/>
    </location>
</feature>
<keyword evidence="11 12" id="KW-0407">Ion channel</keyword>